<dbReference type="Proteomes" id="UP000231701">
    <property type="component" value="Chromosome"/>
</dbReference>
<organism evidence="7 8">
    <name type="scientific">Mariprofundus aestuarium</name>
    <dbReference type="NCBI Taxonomy" id="1921086"/>
    <lineage>
        <taxon>Bacteria</taxon>
        <taxon>Pseudomonadati</taxon>
        <taxon>Pseudomonadota</taxon>
        <taxon>Candidatius Mariprofundia</taxon>
        <taxon>Mariprofundales</taxon>
        <taxon>Mariprofundaceae</taxon>
        <taxon>Mariprofundus</taxon>
    </lineage>
</organism>
<sequence length="245" mass="25904">MQSGFYLSGVASQMTQHKLNDINHNLANVNTVGFMASRSSFSSTLAEQMTGQTDPASASYASYENSFVDMKEGAIKPTGNDLDFAIQGGGFFKVRLDDGQEAYTRAGNFMLGANGSLLTRGGHPVLNAGGSEIQLPQGKVSVSQDGTLSVNNIPVTAFGMVTIKDASQLTRLGNALMATPLDNTAPAESDAIVRQGAVAGSNVNSILEMTEMVSTTRNFEATMKVIEQYSQQASQLNDRVGMVQG</sequence>
<dbReference type="KEGG" id="maes:Ga0123461_0157"/>
<proteinExistence type="inferred from homology"/>
<evidence type="ECO:0000256" key="4">
    <source>
        <dbReference type="RuleBase" id="RU362116"/>
    </source>
</evidence>
<dbReference type="OrthoDB" id="9804559at2"/>
<dbReference type="EMBL" id="CP018799">
    <property type="protein sequence ID" value="ATX78610.1"/>
    <property type="molecule type" value="Genomic_DNA"/>
</dbReference>
<comment type="similarity">
    <text evidence="2 4">Belongs to the flagella basal body rod proteins family.</text>
</comment>
<dbReference type="InterPro" id="IPR020013">
    <property type="entry name" value="Flagellar_FlgE/F/G"/>
</dbReference>
<dbReference type="GO" id="GO:0009425">
    <property type="term" value="C:bacterial-type flagellum basal body"/>
    <property type="evidence" value="ECO:0007669"/>
    <property type="project" value="UniProtKB-SubCell"/>
</dbReference>
<dbReference type="InterPro" id="IPR010930">
    <property type="entry name" value="Flg_bb/hook_C_dom"/>
</dbReference>
<accession>A0A2K8KV21</accession>
<comment type="subcellular location">
    <subcellularLocation>
        <location evidence="1 4">Bacterial flagellum basal body</location>
    </subcellularLocation>
</comment>
<feature type="domain" description="Flagellar basal-body/hook protein C-terminal" evidence="5">
    <location>
        <begin position="194"/>
        <end position="238"/>
    </location>
</feature>
<keyword evidence="7" id="KW-0966">Cell projection</keyword>
<feature type="domain" description="Flagellar hook protein FlgE/F/G-like D1" evidence="6">
    <location>
        <begin position="85"/>
        <end position="150"/>
    </location>
</feature>
<dbReference type="InterPro" id="IPR053967">
    <property type="entry name" value="LlgE_F_G-like_D1"/>
</dbReference>
<evidence type="ECO:0000256" key="2">
    <source>
        <dbReference type="ARBA" id="ARBA00009677"/>
    </source>
</evidence>
<dbReference type="SUPFAM" id="SSF117143">
    <property type="entry name" value="Flagellar hook protein flgE"/>
    <property type="match status" value="1"/>
</dbReference>
<evidence type="ECO:0000256" key="3">
    <source>
        <dbReference type="ARBA" id="ARBA00023143"/>
    </source>
</evidence>
<keyword evidence="8" id="KW-1185">Reference proteome</keyword>
<gene>
    <name evidence="7" type="ORF">Ga0123461_0157</name>
</gene>
<dbReference type="PANTHER" id="PTHR30435">
    <property type="entry name" value="FLAGELLAR PROTEIN"/>
    <property type="match status" value="1"/>
</dbReference>
<name>A0A2K8KV21_MARES</name>
<dbReference type="NCBIfam" id="TIGR03506">
    <property type="entry name" value="FlgEFG_subfam"/>
    <property type="match status" value="1"/>
</dbReference>
<reference evidence="7 8" key="1">
    <citation type="submission" date="2016-12" db="EMBL/GenBank/DDBJ databases">
        <title>Isolation and genomic insights into novel planktonic Zetaproteobacteria from stratified waters of the Chesapeake Bay.</title>
        <authorList>
            <person name="McAllister S.M."/>
            <person name="Kato S."/>
            <person name="Chan C.S."/>
            <person name="Chiu B.K."/>
            <person name="Field E.K."/>
        </authorList>
    </citation>
    <scope>NUCLEOTIDE SEQUENCE [LARGE SCALE GENOMIC DNA]</scope>
    <source>
        <strain evidence="7 8">CP-5</strain>
    </source>
</reference>
<evidence type="ECO:0000259" key="6">
    <source>
        <dbReference type="Pfam" id="PF22692"/>
    </source>
</evidence>
<dbReference type="PANTHER" id="PTHR30435:SF19">
    <property type="entry name" value="FLAGELLAR BASAL-BODY ROD PROTEIN FLGG"/>
    <property type="match status" value="1"/>
</dbReference>
<dbReference type="InterPro" id="IPR037925">
    <property type="entry name" value="FlgE/F/G-like"/>
</dbReference>
<keyword evidence="3 4" id="KW-0975">Bacterial flagellum</keyword>
<evidence type="ECO:0000313" key="8">
    <source>
        <dbReference type="Proteomes" id="UP000231701"/>
    </source>
</evidence>
<keyword evidence="7" id="KW-0282">Flagellum</keyword>
<dbReference type="AlphaFoldDB" id="A0A2K8KV21"/>
<protein>
    <submittedName>
        <fullName evidence="7">Flagellar basal-body rod protein FlgF/flagellar basal-body rod protein FlgG</fullName>
    </submittedName>
</protein>
<evidence type="ECO:0000313" key="7">
    <source>
        <dbReference type="EMBL" id="ATX78610.1"/>
    </source>
</evidence>
<dbReference type="Pfam" id="PF06429">
    <property type="entry name" value="Flg_bbr_C"/>
    <property type="match status" value="1"/>
</dbReference>
<dbReference type="GO" id="GO:0071978">
    <property type="term" value="P:bacterial-type flagellum-dependent swarming motility"/>
    <property type="evidence" value="ECO:0007669"/>
    <property type="project" value="TreeGrafter"/>
</dbReference>
<dbReference type="RefSeq" id="WP_100276603.1">
    <property type="nucleotide sequence ID" value="NZ_CP018799.1"/>
</dbReference>
<dbReference type="Pfam" id="PF22692">
    <property type="entry name" value="LlgE_F_G_D1"/>
    <property type="match status" value="1"/>
</dbReference>
<keyword evidence="7" id="KW-0969">Cilium</keyword>
<evidence type="ECO:0000256" key="1">
    <source>
        <dbReference type="ARBA" id="ARBA00004117"/>
    </source>
</evidence>
<evidence type="ECO:0000259" key="5">
    <source>
        <dbReference type="Pfam" id="PF06429"/>
    </source>
</evidence>